<dbReference type="Gene3D" id="2.30.30.770">
    <property type="match status" value="1"/>
</dbReference>
<evidence type="ECO:0000256" key="4">
    <source>
        <dbReference type="RuleBase" id="RU000575"/>
    </source>
</evidence>
<accession>A0A5E8BH42</accession>
<dbReference type="SUPFAM" id="SSF50104">
    <property type="entry name" value="Translation proteins SH3-like domain"/>
    <property type="match status" value="1"/>
</dbReference>
<protein>
    <recommendedName>
        <fullName evidence="4">60S ribosomal protein L27</fullName>
    </recommendedName>
</protein>
<dbReference type="OrthoDB" id="2365484at2759"/>
<dbReference type="InterPro" id="IPR018262">
    <property type="entry name" value="Ribosomal_eL27_CS"/>
</dbReference>
<dbReference type="AlphaFoldDB" id="A0A5E8BH42"/>
<name>A0A5E8BH42_9ASCO</name>
<dbReference type="FunFam" id="2.30.30.770:FF:000001">
    <property type="entry name" value="60S ribosomal protein L27"/>
    <property type="match status" value="1"/>
</dbReference>
<dbReference type="PROSITE" id="PS01107">
    <property type="entry name" value="RIBOSOMAL_L27E"/>
    <property type="match status" value="1"/>
</dbReference>
<dbReference type="GO" id="GO:0005840">
    <property type="term" value="C:ribosome"/>
    <property type="evidence" value="ECO:0007669"/>
    <property type="project" value="UniProtKB-KW"/>
</dbReference>
<evidence type="ECO:0000313" key="5">
    <source>
        <dbReference type="EMBL" id="VVT48817.1"/>
    </source>
</evidence>
<dbReference type="GO" id="GO:0003735">
    <property type="term" value="F:structural constituent of ribosome"/>
    <property type="evidence" value="ECO:0007669"/>
    <property type="project" value="InterPro"/>
</dbReference>
<reference evidence="5 6" key="1">
    <citation type="submission" date="2019-09" db="EMBL/GenBank/DDBJ databases">
        <authorList>
            <person name="Brejova B."/>
        </authorList>
    </citation>
    <scope>NUCLEOTIDE SEQUENCE [LARGE SCALE GENOMIC DNA]</scope>
</reference>
<keyword evidence="6" id="KW-1185">Reference proteome</keyword>
<evidence type="ECO:0000256" key="3">
    <source>
        <dbReference type="ARBA" id="ARBA00023274"/>
    </source>
</evidence>
<gene>
    <name evidence="5" type="ORF">SAPINGB_P001966</name>
</gene>
<sequence>MGSKFLKPGKVAIIVRGRYAGKKVVIIKSQDDGSKSHPFGYALVAGIEKHPQKVNKSHNEKQAAKRNEIKPFIKLVNYNHIMPTRYTFELDNLKTVISEETFDEGASQREEAKTTIKKAFEEKHQAGKNTWFFTQLRF</sequence>
<keyword evidence="3 4" id="KW-0687">Ribonucleoprotein</keyword>
<organism evidence="5 6">
    <name type="scientific">Magnusiomyces paraingens</name>
    <dbReference type="NCBI Taxonomy" id="2606893"/>
    <lineage>
        <taxon>Eukaryota</taxon>
        <taxon>Fungi</taxon>
        <taxon>Dikarya</taxon>
        <taxon>Ascomycota</taxon>
        <taxon>Saccharomycotina</taxon>
        <taxon>Dipodascomycetes</taxon>
        <taxon>Dipodascales</taxon>
        <taxon>Dipodascaceae</taxon>
        <taxon>Magnusiomyces</taxon>
    </lineage>
</organism>
<keyword evidence="2 4" id="KW-0689">Ribosomal protein</keyword>
<dbReference type="GeneID" id="43580786"/>
<comment type="similarity">
    <text evidence="1 4">Belongs to the eukaryotic ribosomal protein eL27 family.</text>
</comment>
<dbReference type="InterPro" id="IPR041991">
    <property type="entry name" value="Ribosomal_eL27_KOW"/>
</dbReference>
<dbReference type="InterPro" id="IPR001141">
    <property type="entry name" value="Ribosomal_eL27"/>
</dbReference>
<dbReference type="Proteomes" id="UP000398389">
    <property type="component" value="Unassembled WGS sequence"/>
</dbReference>
<dbReference type="InterPro" id="IPR008991">
    <property type="entry name" value="Translation_prot_SH3-like_sf"/>
</dbReference>
<evidence type="ECO:0000256" key="1">
    <source>
        <dbReference type="ARBA" id="ARBA00009124"/>
    </source>
</evidence>
<dbReference type="RefSeq" id="XP_031852577.1">
    <property type="nucleotide sequence ID" value="XM_031996686.1"/>
</dbReference>
<evidence type="ECO:0000313" key="6">
    <source>
        <dbReference type="Proteomes" id="UP000398389"/>
    </source>
</evidence>
<dbReference type="CDD" id="cd06090">
    <property type="entry name" value="KOW_RPL27"/>
    <property type="match status" value="1"/>
</dbReference>
<dbReference type="InterPro" id="IPR038655">
    <property type="entry name" value="Ribosomal_eL27_sf"/>
</dbReference>
<dbReference type="PANTHER" id="PTHR10497">
    <property type="entry name" value="60S RIBOSOMAL PROTEIN L27"/>
    <property type="match status" value="1"/>
</dbReference>
<dbReference type="GO" id="GO:1990904">
    <property type="term" value="C:ribonucleoprotein complex"/>
    <property type="evidence" value="ECO:0007669"/>
    <property type="project" value="UniProtKB-KW"/>
</dbReference>
<dbReference type="GO" id="GO:0006412">
    <property type="term" value="P:translation"/>
    <property type="evidence" value="ECO:0007669"/>
    <property type="project" value="InterPro"/>
</dbReference>
<evidence type="ECO:0000256" key="2">
    <source>
        <dbReference type="ARBA" id="ARBA00022980"/>
    </source>
</evidence>
<dbReference type="EMBL" id="CABVLU010000002">
    <property type="protein sequence ID" value="VVT48817.1"/>
    <property type="molecule type" value="Genomic_DNA"/>
</dbReference>
<dbReference type="Pfam" id="PF01777">
    <property type="entry name" value="Ribosomal_L27e"/>
    <property type="match status" value="1"/>
</dbReference>
<proteinExistence type="inferred from homology"/>